<dbReference type="OMA" id="CHACRNI"/>
<protein>
    <recommendedName>
        <fullName evidence="3">Cytoplasmic tRNA 2-thiolation protein 2</fullName>
    </recommendedName>
</protein>
<evidence type="ECO:0000313" key="4">
    <source>
        <dbReference type="EMBL" id="KHN88261.1"/>
    </source>
</evidence>
<dbReference type="Pfam" id="PF10288">
    <property type="entry name" value="CTU2"/>
    <property type="match status" value="1"/>
</dbReference>
<comment type="similarity">
    <text evidence="3">Belongs to the CTU2/NCS2 family.</text>
</comment>
<evidence type="ECO:0000256" key="3">
    <source>
        <dbReference type="HAMAP-Rule" id="MF_03054"/>
    </source>
</evidence>
<comment type="caution">
    <text evidence="4">The sequence shown here is derived from an EMBL/GenBank/DDBJ whole genome shotgun (WGS) entry which is preliminary data.</text>
</comment>
<gene>
    <name evidence="4" type="primary">tut-2</name>
    <name evidence="4" type="ORF">Tcan_05736</name>
</gene>
<comment type="subcellular location">
    <subcellularLocation>
        <location evidence="3">Cytoplasm</location>
    </subcellularLocation>
</comment>
<dbReference type="GO" id="GO:0000049">
    <property type="term" value="F:tRNA binding"/>
    <property type="evidence" value="ECO:0007669"/>
    <property type="project" value="InterPro"/>
</dbReference>
<dbReference type="Proteomes" id="UP000031036">
    <property type="component" value="Unassembled WGS sequence"/>
</dbReference>
<dbReference type="GO" id="GO:0002143">
    <property type="term" value="P:tRNA wobble position uridine thiolation"/>
    <property type="evidence" value="ECO:0007669"/>
    <property type="project" value="TreeGrafter"/>
</dbReference>
<dbReference type="OrthoDB" id="25129at2759"/>
<reference evidence="4 5" key="1">
    <citation type="submission" date="2014-11" db="EMBL/GenBank/DDBJ databases">
        <title>Genetic blueprint of the zoonotic pathogen Toxocara canis.</title>
        <authorList>
            <person name="Zhu X.-Q."/>
            <person name="Korhonen P.K."/>
            <person name="Cai H."/>
            <person name="Young N.D."/>
            <person name="Nejsum P."/>
            <person name="von Samson-Himmelstjerna G."/>
            <person name="Boag P.R."/>
            <person name="Tan P."/>
            <person name="Li Q."/>
            <person name="Min J."/>
            <person name="Yang Y."/>
            <person name="Wang X."/>
            <person name="Fang X."/>
            <person name="Hall R.S."/>
            <person name="Hofmann A."/>
            <person name="Sternberg P.W."/>
            <person name="Jex A.R."/>
            <person name="Gasser R.B."/>
        </authorList>
    </citation>
    <scope>NUCLEOTIDE SEQUENCE [LARGE SCALE GENOMIC DNA]</scope>
    <source>
        <strain evidence="4">PN_DK_2014</strain>
    </source>
</reference>
<proteinExistence type="inferred from homology"/>
<dbReference type="AlphaFoldDB" id="A0A0B2VXM8"/>
<dbReference type="GO" id="GO:0032447">
    <property type="term" value="P:protein urmylation"/>
    <property type="evidence" value="ECO:0007669"/>
    <property type="project" value="UniProtKB-UniRule"/>
</dbReference>
<keyword evidence="1 3" id="KW-0963">Cytoplasm</keyword>
<dbReference type="PANTHER" id="PTHR20882">
    <property type="entry name" value="CYTOPLASMIC TRNA 2-THIOLATION PROTEIN 2"/>
    <property type="match status" value="1"/>
</dbReference>
<dbReference type="GO" id="GO:0016779">
    <property type="term" value="F:nucleotidyltransferase activity"/>
    <property type="evidence" value="ECO:0007669"/>
    <property type="project" value="UniProtKB-UniRule"/>
</dbReference>
<dbReference type="InterPro" id="IPR014729">
    <property type="entry name" value="Rossmann-like_a/b/a_fold"/>
</dbReference>
<comment type="pathway">
    <text evidence="3">tRNA modification; 5-methoxycarbonylmethyl-2-thiouridine-tRNA biosynthesis.</text>
</comment>
<organism evidence="4 5">
    <name type="scientific">Toxocara canis</name>
    <name type="common">Canine roundworm</name>
    <dbReference type="NCBI Taxonomy" id="6265"/>
    <lineage>
        <taxon>Eukaryota</taxon>
        <taxon>Metazoa</taxon>
        <taxon>Ecdysozoa</taxon>
        <taxon>Nematoda</taxon>
        <taxon>Chromadorea</taxon>
        <taxon>Rhabditida</taxon>
        <taxon>Spirurina</taxon>
        <taxon>Ascaridomorpha</taxon>
        <taxon>Ascaridoidea</taxon>
        <taxon>Toxocaridae</taxon>
        <taxon>Toxocara</taxon>
    </lineage>
</organism>
<dbReference type="UniPathway" id="UPA00988"/>
<keyword evidence="5" id="KW-1185">Reference proteome</keyword>
<accession>A0A0B2VXM8</accession>
<dbReference type="GO" id="GO:0005829">
    <property type="term" value="C:cytosol"/>
    <property type="evidence" value="ECO:0007669"/>
    <property type="project" value="TreeGrafter"/>
</dbReference>
<evidence type="ECO:0000256" key="2">
    <source>
        <dbReference type="ARBA" id="ARBA00022694"/>
    </source>
</evidence>
<dbReference type="STRING" id="6265.A0A0B2VXM8"/>
<dbReference type="Gene3D" id="3.40.50.620">
    <property type="entry name" value="HUPs"/>
    <property type="match status" value="1"/>
</dbReference>
<evidence type="ECO:0000313" key="5">
    <source>
        <dbReference type="Proteomes" id="UP000031036"/>
    </source>
</evidence>
<dbReference type="EMBL" id="JPKZ01000256">
    <property type="protein sequence ID" value="KHN88261.1"/>
    <property type="molecule type" value="Genomic_DNA"/>
</dbReference>
<dbReference type="InterPro" id="IPR019407">
    <property type="entry name" value="CTU2"/>
</dbReference>
<name>A0A0B2VXM8_TOXCA</name>
<evidence type="ECO:0000256" key="1">
    <source>
        <dbReference type="ARBA" id="ARBA00022490"/>
    </source>
</evidence>
<dbReference type="PANTHER" id="PTHR20882:SF14">
    <property type="entry name" value="CYTOPLASMIC TRNA 2-THIOLATION PROTEIN 2"/>
    <property type="match status" value="1"/>
</dbReference>
<keyword evidence="2 3" id="KW-0819">tRNA processing</keyword>
<sequence>MCESVGLRKCVKCPEPGTLAGLDPSKASYCKPCFIQMVKHKFSSTIGKRRLYKDGEKRETLIVFEGDGPSAFLLSLISQGLRADAHKRLTLIPTVMVLLTVTDEEAIAFVKRRVENFKDVVDARWIFVHISSIFGNFDDLDELNSIGNVESIAKWERVLNACLTESVRNEFVRLSRALICVRVARRLGVNKVMMSDSADNLAKCVIYSLAFARGSSISCLSGAVDKTYPHVSIIRPLREISNKEIALLNRFENSDRFIIHVDGSENCKHGLSVQSATSEFVDNLQVEGFRATITTILSTATKLQSISRKKTRCQFCSALFQSELDDERFVSEFVCLFFFCYLSIRLRPMCLSVQLFHLIGSSVLIIVANTEPPEHIMVVPANVLGNNILTAVSVQV</sequence>
<dbReference type="HAMAP" id="MF_03054">
    <property type="entry name" value="CTU2"/>
    <property type="match status" value="1"/>
</dbReference>
<comment type="function">
    <text evidence="3">Plays a central role in 2-thiolation of mcm(5)S(2)U at tRNA wobble positions of tRNA(Lys), tRNA(Glu) and tRNA(Gln). May act by forming a heterodimer with NCS6/CTU1 that ligates sulfur from thiocarboxylated URM1 onto the uridine of tRNAs at wobble position.</text>
</comment>
<dbReference type="GO" id="GO:0016783">
    <property type="term" value="F:sulfurtransferase activity"/>
    <property type="evidence" value="ECO:0007669"/>
    <property type="project" value="TreeGrafter"/>
</dbReference>